<feature type="region of interest" description="Disordered" evidence="1">
    <location>
        <begin position="215"/>
        <end position="250"/>
    </location>
</feature>
<evidence type="ECO:0000313" key="2">
    <source>
        <dbReference type="Proteomes" id="UP000515158"/>
    </source>
</evidence>
<feature type="compositionally biased region" description="Basic and acidic residues" evidence="1">
    <location>
        <begin position="96"/>
        <end position="112"/>
    </location>
</feature>
<feature type="compositionally biased region" description="Basic residues" evidence="1">
    <location>
        <begin position="148"/>
        <end position="158"/>
    </location>
</feature>
<name>A0A6P8ZT98_THRPL</name>
<feature type="compositionally biased region" description="Polar residues" evidence="1">
    <location>
        <begin position="369"/>
        <end position="382"/>
    </location>
</feature>
<reference evidence="3" key="1">
    <citation type="submission" date="2025-08" db="UniProtKB">
        <authorList>
            <consortium name="RefSeq"/>
        </authorList>
    </citation>
    <scope>IDENTIFICATION</scope>
    <source>
        <tissue evidence="3">Total insect</tissue>
    </source>
</reference>
<dbReference type="RefSeq" id="XP_034248251.1">
    <property type="nucleotide sequence ID" value="XM_034392360.1"/>
</dbReference>
<keyword evidence="2" id="KW-1185">Reference proteome</keyword>
<feature type="region of interest" description="Disordered" evidence="1">
    <location>
        <begin position="79"/>
        <end position="203"/>
    </location>
</feature>
<feature type="compositionally biased region" description="Basic and acidic residues" evidence="1">
    <location>
        <begin position="306"/>
        <end position="344"/>
    </location>
</feature>
<feature type="compositionally biased region" description="Basic and acidic residues" evidence="1">
    <location>
        <begin position="352"/>
        <end position="364"/>
    </location>
</feature>
<organism evidence="3">
    <name type="scientific">Thrips palmi</name>
    <name type="common">Melon thrips</name>
    <dbReference type="NCBI Taxonomy" id="161013"/>
    <lineage>
        <taxon>Eukaryota</taxon>
        <taxon>Metazoa</taxon>
        <taxon>Ecdysozoa</taxon>
        <taxon>Arthropoda</taxon>
        <taxon>Hexapoda</taxon>
        <taxon>Insecta</taxon>
        <taxon>Pterygota</taxon>
        <taxon>Neoptera</taxon>
        <taxon>Paraneoptera</taxon>
        <taxon>Thysanoptera</taxon>
        <taxon>Terebrantia</taxon>
        <taxon>Thripoidea</taxon>
        <taxon>Thripidae</taxon>
        <taxon>Thrips</taxon>
    </lineage>
</organism>
<feature type="compositionally biased region" description="Basic and acidic residues" evidence="1">
    <location>
        <begin position="163"/>
        <end position="177"/>
    </location>
</feature>
<sequence>MECDWPTGRLGRANYKETDRRSDKSCKCGSCPQLALLVVLAALVGTSIGGSGKGGRKIIIHVPYYVKNHHHTHTVFKYMKGKDHAEGDTETVGDGGHGDPSHAEDLGHHDEGAGLATQDSPQALGLRGHHGHGGHGGGGDNRADIRGHNRGRLYRHRSQQQQRVRESDSHLHREERTRHHHHNNNNSNNNHHHHGHHDDDGREHAHFHTKFTVGENDGQVHETDSSESSELSGHGFLEPHREPIPPIIPREHDYHNKYEVTDHESFERRPISEERHPVENFDEEERHHGNHPHYDGYNALQTELRPDESQHHPSPAFEKERSPSYDRYRNEKFDDKFVPRESRGPRKHKGKRFDEKARRQKYEVEEPNQESSPSRETFSSHENPPDYEPIRRRKHNYNWR</sequence>
<evidence type="ECO:0000313" key="3">
    <source>
        <dbReference type="RefSeq" id="XP_034248251.1"/>
    </source>
</evidence>
<gene>
    <name evidence="3" type="primary">LOC117649493</name>
</gene>
<feature type="region of interest" description="Disordered" evidence="1">
    <location>
        <begin position="306"/>
        <end position="400"/>
    </location>
</feature>
<dbReference type="OrthoDB" id="8197592at2759"/>
<feature type="compositionally biased region" description="Basic residues" evidence="1">
    <location>
        <begin position="391"/>
        <end position="400"/>
    </location>
</feature>
<feature type="compositionally biased region" description="Basic and acidic residues" evidence="1">
    <location>
        <begin position="237"/>
        <end position="250"/>
    </location>
</feature>
<evidence type="ECO:0000256" key="1">
    <source>
        <dbReference type="SAM" id="MobiDB-lite"/>
    </source>
</evidence>
<proteinExistence type="predicted"/>
<dbReference type="KEGG" id="tpal:117649493"/>
<accession>A0A6P8ZT98</accession>
<protein>
    <submittedName>
        <fullName evidence="3">Histidine-rich glycoprotein-like</fullName>
    </submittedName>
</protein>
<dbReference type="Proteomes" id="UP000515158">
    <property type="component" value="Unplaced"/>
</dbReference>
<dbReference type="InParanoid" id="A0A6P8ZT98"/>
<dbReference type="GeneID" id="117649493"/>
<dbReference type="AlphaFoldDB" id="A0A6P8ZT98"/>